<keyword evidence="1" id="KW-0472">Membrane</keyword>
<evidence type="ECO:0000313" key="3">
    <source>
        <dbReference type="Proteomes" id="UP001519332"/>
    </source>
</evidence>
<sequence>MPKEIPVIGLVILAGFLAGGVYAAWKTARVFAMLLGALAVLALGGAVAWML</sequence>
<name>A0ABS4TJ87_9PSEU</name>
<accession>A0ABS4TJ87</accession>
<evidence type="ECO:0000256" key="1">
    <source>
        <dbReference type="SAM" id="Phobius"/>
    </source>
</evidence>
<feature type="transmembrane region" description="Helical" evidence="1">
    <location>
        <begin position="31"/>
        <end position="50"/>
    </location>
</feature>
<evidence type="ECO:0000313" key="2">
    <source>
        <dbReference type="EMBL" id="MBP2324069.1"/>
    </source>
</evidence>
<protein>
    <submittedName>
        <fullName evidence="2">Asparagine N-glycosylation enzyme membrane subunit Stt3</fullName>
    </submittedName>
</protein>
<keyword evidence="1" id="KW-0812">Transmembrane</keyword>
<dbReference type="Proteomes" id="UP001519332">
    <property type="component" value="Unassembled WGS sequence"/>
</dbReference>
<comment type="caution">
    <text evidence="2">The sequence shown here is derived from an EMBL/GenBank/DDBJ whole genome shotgun (WGS) entry which is preliminary data.</text>
</comment>
<keyword evidence="3" id="KW-1185">Reference proteome</keyword>
<feature type="transmembrane region" description="Helical" evidence="1">
    <location>
        <begin position="7"/>
        <end position="25"/>
    </location>
</feature>
<gene>
    <name evidence="2" type="ORF">JOF56_004454</name>
</gene>
<reference evidence="2 3" key="1">
    <citation type="submission" date="2021-03" db="EMBL/GenBank/DDBJ databases">
        <title>Sequencing the genomes of 1000 actinobacteria strains.</title>
        <authorList>
            <person name="Klenk H.-P."/>
        </authorList>
    </citation>
    <scope>NUCLEOTIDE SEQUENCE [LARGE SCALE GENOMIC DNA]</scope>
    <source>
        <strain evidence="2 3">DSM 46670</strain>
    </source>
</reference>
<proteinExistence type="predicted"/>
<dbReference type="EMBL" id="JAGINW010000001">
    <property type="protein sequence ID" value="MBP2324069.1"/>
    <property type="molecule type" value="Genomic_DNA"/>
</dbReference>
<organism evidence="2 3">
    <name type="scientific">Kibdelosporangium banguiense</name>
    <dbReference type="NCBI Taxonomy" id="1365924"/>
    <lineage>
        <taxon>Bacteria</taxon>
        <taxon>Bacillati</taxon>
        <taxon>Actinomycetota</taxon>
        <taxon>Actinomycetes</taxon>
        <taxon>Pseudonocardiales</taxon>
        <taxon>Pseudonocardiaceae</taxon>
        <taxon>Kibdelosporangium</taxon>
    </lineage>
</organism>
<dbReference type="RefSeq" id="WP_209641131.1">
    <property type="nucleotide sequence ID" value="NZ_JAGINW010000001.1"/>
</dbReference>
<keyword evidence="1" id="KW-1133">Transmembrane helix</keyword>